<reference evidence="5" key="2">
    <citation type="submission" date="2022-05" db="EMBL/GenBank/DDBJ databases">
        <authorList>
            <person name="Kim J.-S."/>
            <person name="Lee K."/>
            <person name="Suh M."/>
            <person name="Eom M."/>
            <person name="Kim J.-S."/>
            <person name="Kim D.-S."/>
            <person name="Ko S.-H."/>
            <person name="Shin Y."/>
            <person name="Lee J.-S."/>
        </authorList>
    </citation>
    <scope>NUCLEOTIDE SEQUENCE</scope>
    <source>
        <strain evidence="5">N237</strain>
    </source>
</reference>
<comment type="similarity">
    <text evidence="1">Belongs to the CdaR family.</text>
</comment>
<dbReference type="Pfam" id="PF13556">
    <property type="entry name" value="HTH_30"/>
    <property type="match status" value="1"/>
</dbReference>
<dbReference type="PANTHER" id="PTHR33744:SF1">
    <property type="entry name" value="DNA-BINDING TRANSCRIPTIONAL ACTIVATOR ADER"/>
    <property type="match status" value="1"/>
</dbReference>
<proteinExistence type="inferred from homology"/>
<dbReference type="Pfam" id="PF07905">
    <property type="entry name" value="PucR"/>
    <property type="match status" value="1"/>
</dbReference>
<feature type="domain" description="PucR C-terminal helix-turn-helix" evidence="3">
    <location>
        <begin position="509"/>
        <end position="566"/>
    </location>
</feature>
<feature type="domain" description="Purine catabolism PurC-like" evidence="2">
    <location>
        <begin position="28"/>
        <end position="151"/>
    </location>
</feature>
<name>A0ABY4R2C7_9ACTN</name>
<dbReference type="InterPro" id="IPR012914">
    <property type="entry name" value="PucR_dom"/>
</dbReference>
<dbReference type="InterPro" id="IPR041522">
    <property type="entry name" value="CdaR_GGDEF"/>
</dbReference>
<dbReference type="Gene3D" id="1.10.10.2840">
    <property type="entry name" value="PucR C-terminal helix-turn-helix domain"/>
    <property type="match status" value="1"/>
</dbReference>
<evidence type="ECO:0000256" key="1">
    <source>
        <dbReference type="ARBA" id="ARBA00006754"/>
    </source>
</evidence>
<dbReference type="Proteomes" id="UP001056336">
    <property type="component" value="Chromosome"/>
</dbReference>
<evidence type="ECO:0000313" key="5">
    <source>
        <dbReference type="EMBL" id="UQX90078.1"/>
    </source>
</evidence>
<evidence type="ECO:0000259" key="3">
    <source>
        <dbReference type="Pfam" id="PF13556"/>
    </source>
</evidence>
<gene>
    <name evidence="5" type="ORF">M6D93_08770</name>
</gene>
<accession>A0ABY4R2C7</accession>
<evidence type="ECO:0000259" key="4">
    <source>
        <dbReference type="Pfam" id="PF17853"/>
    </source>
</evidence>
<evidence type="ECO:0000313" key="6">
    <source>
        <dbReference type="Proteomes" id="UP001056336"/>
    </source>
</evidence>
<protein>
    <submittedName>
        <fullName evidence="5">PucR family transcriptional regulator ligand-binding domain-containing protein</fullName>
    </submittedName>
</protein>
<dbReference type="InterPro" id="IPR025736">
    <property type="entry name" value="PucR_C-HTH_dom"/>
</dbReference>
<sequence>MVTVANDRAPNPWDLPDRPNKGISVRSLLAMPSLAGTTVLAGHSGLDRLVLGVNVMEVPDILPWVKPAELLVTTAFALSQAPESERVPAFTQLIDELDERRLSALGVKLGRYISEVPTPVLERADARGFPILRLPDGLAFDEVLAEVFSELLDRQSRVLAEADQLHRAISAIVLAGGGLPQIADEVSRLLESVVLISTPDGRILADEGGEPHRSALESSGQFDPSGRFLVERWRDGYQQVPGPAEGSQPGSLAMTSIVAGGIDHGRIIAYRGDDGLPGGTVQALERVAIVAALTITKELAVSAVEGKFRGDYLRDVLTGLIPVDESVIAHCSSLGWDIDRPMVVLVAELDPSDPNDKRAPVGVVHRSQHERFSSAWHQVVRARDKSAPVVAFSQEVIVLLPVASVLEAAAPVEQVVAAVTGDRGGGRRSFCTGVSRPLTGPAQIAAGYAQARKAVMVGRRVHGHGSLSHFDSLGVHRLLSLVPDPAELRSFATEVLGELSTESAESSDLRTTLQTLLDTNLNVAETARLLHFHYNTLRYRIGKLERIVGPFTTDPHLRLDVALALQVVQMQGI</sequence>
<dbReference type="InterPro" id="IPR051448">
    <property type="entry name" value="CdaR-like_regulators"/>
</dbReference>
<dbReference type="Pfam" id="PF17853">
    <property type="entry name" value="GGDEF_2"/>
    <property type="match status" value="1"/>
</dbReference>
<dbReference type="PANTHER" id="PTHR33744">
    <property type="entry name" value="CARBOHYDRATE DIACID REGULATOR"/>
    <property type="match status" value="1"/>
</dbReference>
<organism evidence="5 6">
    <name type="scientific">Jatrophihabitans telluris</name>
    <dbReference type="NCBI Taxonomy" id="2038343"/>
    <lineage>
        <taxon>Bacteria</taxon>
        <taxon>Bacillati</taxon>
        <taxon>Actinomycetota</taxon>
        <taxon>Actinomycetes</taxon>
        <taxon>Jatrophihabitantales</taxon>
        <taxon>Jatrophihabitantaceae</taxon>
        <taxon>Jatrophihabitans</taxon>
    </lineage>
</organism>
<reference evidence="5" key="1">
    <citation type="journal article" date="2018" name="Int. J. Syst. Evol. Microbiol.">
        <title>Jatrophihabitans telluris sp. nov., isolated from sediment soil of lava forest wetlands and the emended description of the genus Jatrophihabitans.</title>
        <authorList>
            <person name="Lee K.C."/>
            <person name="Suh M.K."/>
            <person name="Eom M.K."/>
            <person name="Kim K.K."/>
            <person name="Kim J.S."/>
            <person name="Kim D.S."/>
            <person name="Ko S.H."/>
            <person name="Shin Y.K."/>
            <person name="Lee J.S."/>
        </authorList>
    </citation>
    <scope>NUCLEOTIDE SEQUENCE</scope>
    <source>
        <strain evidence="5">N237</strain>
    </source>
</reference>
<dbReference type="InterPro" id="IPR042070">
    <property type="entry name" value="PucR_C-HTH_sf"/>
</dbReference>
<feature type="domain" description="CdaR GGDEF-like" evidence="4">
    <location>
        <begin position="324"/>
        <end position="455"/>
    </location>
</feature>
<dbReference type="EMBL" id="CP097332">
    <property type="protein sequence ID" value="UQX90078.1"/>
    <property type="molecule type" value="Genomic_DNA"/>
</dbReference>
<evidence type="ECO:0000259" key="2">
    <source>
        <dbReference type="Pfam" id="PF07905"/>
    </source>
</evidence>
<keyword evidence="6" id="KW-1185">Reference proteome</keyword>
<dbReference type="RefSeq" id="WP_249773974.1">
    <property type="nucleotide sequence ID" value="NZ_CP097332.1"/>
</dbReference>